<dbReference type="EC" id="2.7.11.22" evidence="2"/>
<comment type="similarity">
    <text evidence="1">Belongs to the protein kinase superfamily. CMGC Ser/Thr protein kinase family. CDC2/CDKX subfamily.</text>
</comment>
<comment type="caution">
    <text evidence="8">The sequence shown here is derived from an EMBL/GenBank/DDBJ whole genome shotgun (WGS) entry which is preliminary data.</text>
</comment>
<keyword evidence="9" id="KW-1185">Reference proteome</keyword>
<dbReference type="SMART" id="SM00220">
    <property type="entry name" value="S_TKc"/>
    <property type="match status" value="1"/>
</dbReference>
<dbReference type="GO" id="GO:0007165">
    <property type="term" value="P:signal transduction"/>
    <property type="evidence" value="ECO:0007669"/>
    <property type="project" value="TreeGrafter"/>
</dbReference>
<protein>
    <recommendedName>
        <fullName evidence="2">cyclin-dependent kinase</fullName>
        <ecNumber evidence="2">2.7.11.22</ecNumber>
    </recommendedName>
</protein>
<evidence type="ECO:0000256" key="3">
    <source>
        <dbReference type="ARBA" id="ARBA00022741"/>
    </source>
</evidence>
<name>A0AAJ0G828_9PEZI</name>
<dbReference type="GO" id="GO:0005524">
    <property type="term" value="F:ATP binding"/>
    <property type="evidence" value="ECO:0007669"/>
    <property type="project" value="UniProtKB-KW"/>
</dbReference>
<dbReference type="InterPro" id="IPR050108">
    <property type="entry name" value="CDK"/>
</dbReference>
<dbReference type="SUPFAM" id="SSF56112">
    <property type="entry name" value="Protein kinase-like (PK-like)"/>
    <property type="match status" value="1"/>
</dbReference>
<evidence type="ECO:0000256" key="1">
    <source>
        <dbReference type="ARBA" id="ARBA00006485"/>
    </source>
</evidence>
<proteinExistence type="inferred from homology"/>
<evidence type="ECO:0000256" key="4">
    <source>
        <dbReference type="ARBA" id="ARBA00022840"/>
    </source>
</evidence>
<comment type="catalytic activity">
    <reaction evidence="5">
        <text>L-threonyl-[protein] + ATP = O-phospho-L-threonyl-[protein] + ADP + H(+)</text>
        <dbReference type="Rhea" id="RHEA:46608"/>
        <dbReference type="Rhea" id="RHEA-COMP:11060"/>
        <dbReference type="Rhea" id="RHEA-COMP:11605"/>
        <dbReference type="ChEBI" id="CHEBI:15378"/>
        <dbReference type="ChEBI" id="CHEBI:30013"/>
        <dbReference type="ChEBI" id="CHEBI:30616"/>
        <dbReference type="ChEBI" id="CHEBI:61977"/>
        <dbReference type="ChEBI" id="CHEBI:456216"/>
        <dbReference type="EC" id="2.7.11.22"/>
    </reaction>
</comment>
<dbReference type="PROSITE" id="PS00108">
    <property type="entry name" value="PROTEIN_KINASE_ST"/>
    <property type="match status" value="1"/>
</dbReference>
<dbReference type="GO" id="GO:0004693">
    <property type="term" value="F:cyclin-dependent protein serine/threonine kinase activity"/>
    <property type="evidence" value="ECO:0007669"/>
    <property type="project" value="UniProtKB-EC"/>
</dbReference>
<evidence type="ECO:0000256" key="2">
    <source>
        <dbReference type="ARBA" id="ARBA00012425"/>
    </source>
</evidence>
<dbReference type="GO" id="GO:0005737">
    <property type="term" value="C:cytoplasm"/>
    <property type="evidence" value="ECO:0007669"/>
    <property type="project" value="TreeGrafter"/>
</dbReference>
<keyword evidence="4" id="KW-0067">ATP-binding</keyword>
<keyword evidence="8" id="KW-0418">Kinase</keyword>
<dbReference type="GO" id="GO:0010389">
    <property type="term" value="P:regulation of G2/M transition of mitotic cell cycle"/>
    <property type="evidence" value="ECO:0007669"/>
    <property type="project" value="TreeGrafter"/>
</dbReference>
<dbReference type="GO" id="GO:0000082">
    <property type="term" value="P:G1/S transition of mitotic cell cycle"/>
    <property type="evidence" value="ECO:0007669"/>
    <property type="project" value="TreeGrafter"/>
</dbReference>
<dbReference type="PANTHER" id="PTHR24056">
    <property type="entry name" value="CELL DIVISION PROTEIN KINASE"/>
    <property type="match status" value="1"/>
</dbReference>
<dbReference type="GO" id="GO:0005634">
    <property type="term" value="C:nucleus"/>
    <property type="evidence" value="ECO:0007669"/>
    <property type="project" value="TreeGrafter"/>
</dbReference>
<dbReference type="InterPro" id="IPR011009">
    <property type="entry name" value="Kinase-like_dom_sf"/>
</dbReference>
<keyword evidence="8" id="KW-0808">Transferase</keyword>
<evidence type="ECO:0000259" key="7">
    <source>
        <dbReference type="PROSITE" id="PS50011"/>
    </source>
</evidence>
<evidence type="ECO:0000313" key="8">
    <source>
        <dbReference type="EMBL" id="KAK3047458.1"/>
    </source>
</evidence>
<organism evidence="8 9">
    <name type="scientific">Extremus antarcticus</name>
    <dbReference type="NCBI Taxonomy" id="702011"/>
    <lineage>
        <taxon>Eukaryota</taxon>
        <taxon>Fungi</taxon>
        <taxon>Dikarya</taxon>
        <taxon>Ascomycota</taxon>
        <taxon>Pezizomycotina</taxon>
        <taxon>Dothideomycetes</taxon>
        <taxon>Dothideomycetidae</taxon>
        <taxon>Mycosphaerellales</taxon>
        <taxon>Extremaceae</taxon>
        <taxon>Extremus</taxon>
    </lineage>
</organism>
<dbReference type="EMBL" id="JAWDJX010000061">
    <property type="protein sequence ID" value="KAK3047458.1"/>
    <property type="molecule type" value="Genomic_DNA"/>
</dbReference>
<dbReference type="Gene3D" id="3.30.200.20">
    <property type="entry name" value="Phosphorylase Kinase, domain 1"/>
    <property type="match status" value="1"/>
</dbReference>
<sequence length="369" mass="40856">MQKQPKKSPGRLPHTWWVDDYRARCDEAIEVLLNSRSDRQPRESRLEDLPQLPETGFSIGRYTNAEHYKDGLFSAVFRAHNPDAHLEVSAPGMVALKVTTLSDNTPPHDAAKEARLLKAAKGSNIIPLIEVFQQSGGRLIMVFPYMPYDLGVLLHRKQITRDSGRAILKDMFSGLAHLHRLGIIHRDVKPPNILLASANGPAYIADFGIAWSPHDHASELPEAKILDVGTTCYRPPEVLFGNSKYDSGLDMWAAGCVAAQVLCLSGTTLFDAGDLGSELALIKSIFASLGTPTLETWPEAADFPDWGKMNFKEYPAKSWQELLPTADDDAVDLVKDLVVFESSRRLTAEAALEHKYFRGGNPQGCKPRE</sequence>
<reference evidence="8" key="1">
    <citation type="submission" date="2023-04" db="EMBL/GenBank/DDBJ databases">
        <title>Black Yeasts Isolated from many extreme environments.</title>
        <authorList>
            <person name="Coleine C."/>
            <person name="Stajich J.E."/>
            <person name="Selbmann L."/>
        </authorList>
    </citation>
    <scope>NUCLEOTIDE SEQUENCE</scope>
    <source>
        <strain evidence="8">CCFEE 5312</strain>
    </source>
</reference>
<dbReference type="Pfam" id="PF00069">
    <property type="entry name" value="Pkinase"/>
    <property type="match status" value="1"/>
</dbReference>
<dbReference type="PANTHER" id="PTHR24056:SF576">
    <property type="entry name" value="SERINE_THREONINE-PROTEIN KINASE CSK1"/>
    <property type="match status" value="1"/>
</dbReference>
<gene>
    <name evidence="8" type="primary">CSK1</name>
    <name evidence="8" type="ORF">LTR09_011087</name>
</gene>
<dbReference type="Gene3D" id="1.10.510.10">
    <property type="entry name" value="Transferase(Phosphotransferase) domain 1"/>
    <property type="match status" value="1"/>
</dbReference>
<evidence type="ECO:0000313" key="9">
    <source>
        <dbReference type="Proteomes" id="UP001271007"/>
    </source>
</evidence>
<dbReference type="Proteomes" id="UP001271007">
    <property type="component" value="Unassembled WGS sequence"/>
</dbReference>
<accession>A0AAJ0G828</accession>
<evidence type="ECO:0000256" key="5">
    <source>
        <dbReference type="ARBA" id="ARBA00047811"/>
    </source>
</evidence>
<dbReference type="InterPro" id="IPR008271">
    <property type="entry name" value="Ser/Thr_kinase_AS"/>
</dbReference>
<dbReference type="AlphaFoldDB" id="A0AAJ0G828"/>
<dbReference type="GO" id="GO:0010468">
    <property type="term" value="P:regulation of gene expression"/>
    <property type="evidence" value="ECO:0007669"/>
    <property type="project" value="TreeGrafter"/>
</dbReference>
<keyword evidence="3" id="KW-0547">Nucleotide-binding</keyword>
<comment type="catalytic activity">
    <reaction evidence="6">
        <text>L-seryl-[protein] + ATP = O-phospho-L-seryl-[protein] + ADP + H(+)</text>
        <dbReference type="Rhea" id="RHEA:17989"/>
        <dbReference type="Rhea" id="RHEA-COMP:9863"/>
        <dbReference type="Rhea" id="RHEA-COMP:11604"/>
        <dbReference type="ChEBI" id="CHEBI:15378"/>
        <dbReference type="ChEBI" id="CHEBI:29999"/>
        <dbReference type="ChEBI" id="CHEBI:30616"/>
        <dbReference type="ChEBI" id="CHEBI:83421"/>
        <dbReference type="ChEBI" id="CHEBI:456216"/>
        <dbReference type="EC" id="2.7.11.22"/>
    </reaction>
</comment>
<dbReference type="InterPro" id="IPR000719">
    <property type="entry name" value="Prot_kinase_dom"/>
</dbReference>
<dbReference type="GO" id="GO:0000307">
    <property type="term" value="C:cyclin-dependent protein kinase holoenzyme complex"/>
    <property type="evidence" value="ECO:0007669"/>
    <property type="project" value="TreeGrafter"/>
</dbReference>
<feature type="domain" description="Protein kinase" evidence="7">
    <location>
        <begin position="62"/>
        <end position="357"/>
    </location>
</feature>
<evidence type="ECO:0000256" key="6">
    <source>
        <dbReference type="ARBA" id="ARBA00048367"/>
    </source>
</evidence>
<dbReference type="GO" id="GO:0030332">
    <property type="term" value="F:cyclin binding"/>
    <property type="evidence" value="ECO:0007669"/>
    <property type="project" value="TreeGrafter"/>
</dbReference>
<dbReference type="PROSITE" id="PS50011">
    <property type="entry name" value="PROTEIN_KINASE_DOM"/>
    <property type="match status" value="1"/>
</dbReference>